<evidence type="ECO:0000256" key="1">
    <source>
        <dbReference type="ARBA" id="ARBA00008506"/>
    </source>
</evidence>
<evidence type="ECO:0000256" key="5">
    <source>
        <dbReference type="PIRSR" id="PIRSR600877-51"/>
    </source>
</evidence>
<dbReference type="InterPro" id="IPR000877">
    <property type="entry name" value="Prot_inh_BBI"/>
</dbReference>
<protein>
    <submittedName>
        <fullName evidence="9">Proteinase inhibitor I12</fullName>
    </submittedName>
</protein>
<name>A0A4D6NIA1_VIGUN</name>
<feature type="disulfide bond" evidence="5">
    <location>
        <begin position="66"/>
        <end position="81"/>
    </location>
</feature>
<dbReference type="PANTHER" id="PTHR33479">
    <property type="entry name" value="BOWMAN-BIRK TYPE BRAN TRYPSIN INHIBITOR"/>
    <property type="match status" value="1"/>
</dbReference>
<evidence type="ECO:0000313" key="9">
    <source>
        <dbReference type="EMBL" id="QCE12299.1"/>
    </source>
</evidence>
<keyword evidence="2 6" id="KW-0646">Protease inhibitor</keyword>
<feature type="disulfide bond" evidence="5">
    <location>
        <begin position="71"/>
        <end position="79"/>
    </location>
</feature>
<feature type="compositionally biased region" description="Basic and acidic residues" evidence="7">
    <location>
        <begin position="1"/>
        <end position="21"/>
    </location>
</feature>
<evidence type="ECO:0000313" key="10">
    <source>
        <dbReference type="Proteomes" id="UP000501690"/>
    </source>
</evidence>
<evidence type="ECO:0000256" key="4">
    <source>
        <dbReference type="ARBA" id="ARBA00023157"/>
    </source>
</evidence>
<dbReference type="SMART" id="SM00269">
    <property type="entry name" value="BowB"/>
    <property type="match status" value="1"/>
</dbReference>
<evidence type="ECO:0000256" key="3">
    <source>
        <dbReference type="ARBA" id="ARBA00022900"/>
    </source>
</evidence>
<dbReference type="GO" id="GO:0004867">
    <property type="term" value="F:serine-type endopeptidase inhibitor activity"/>
    <property type="evidence" value="ECO:0007669"/>
    <property type="project" value="UniProtKB-KW"/>
</dbReference>
<dbReference type="SUPFAM" id="SSF57247">
    <property type="entry name" value="Bowman-Birk inhibitor, BBI"/>
    <property type="match status" value="1"/>
</dbReference>
<feature type="disulfide bond" evidence="5">
    <location>
        <begin position="98"/>
        <end position="106"/>
    </location>
</feature>
<evidence type="ECO:0000256" key="2">
    <source>
        <dbReference type="ARBA" id="ARBA00022690"/>
    </source>
</evidence>
<accession>A0A4D6NIA1</accession>
<dbReference type="Gene3D" id="2.10.69.10">
    <property type="entry name" value="Cysteine Protease (Bromelain) Inhibitor, subunit H"/>
    <property type="match status" value="1"/>
</dbReference>
<dbReference type="CDD" id="cd00023">
    <property type="entry name" value="BBI"/>
    <property type="match status" value="1"/>
</dbReference>
<gene>
    <name evidence="9" type="ORF">DEO72_LG10g3541</name>
</gene>
<reference evidence="9 10" key="1">
    <citation type="submission" date="2019-04" db="EMBL/GenBank/DDBJ databases">
        <title>An improved genome assembly and genetic linkage map for asparagus bean, Vigna unguiculata ssp. sesquipedialis.</title>
        <authorList>
            <person name="Xia Q."/>
            <person name="Zhang R."/>
            <person name="Dong Y."/>
        </authorList>
    </citation>
    <scope>NUCLEOTIDE SEQUENCE [LARGE SCALE GENOMIC DNA]</scope>
    <source>
        <tissue evidence="9">Leaf</tissue>
    </source>
</reference>
<dbReference type="PANTHER" id="PTHR33479:SF19">
    <property type="entry name" value="BOWMAN-BIRK TYPE PROTEINASE INHIBITOR C-II"/>
    <property type="match status" value="1"/>
</dbReference>
<dbReference type="Proteomes" id="UP000501690">
    <property type="component" value="Linkage Group LG10"/>
</dbReference>
<feature type="disulfide bond" evidence="5">
    <location>
        <begin position="89"/>
        <end position="96"/>
    </location>
</feature>
<dbReference type="InterPro" id="IPR035995">
    <property type="entry name" value="Bowman-Birk_prot_inh"/>
</dbReference>
<dbReference type="EMBL" id="CP039354">
    <property type="protein sequence ID" value="QCE12299.1"/>
    <property type="molecule type" value="Genomic_DNA"/>
</dbReference>
<feature type="region of interest" description="Disordered" evidence="7">
    <location>
        <begin position="1"/>
        <end position="28"/>
    </location>
</feature>
<feature type="domain" description="Bowman-Birk serine protease inhibitors family" evidence="8">
    <location>
        <begin position="65"/>
        <end position="119"/>
    </location>
</feature>
<evidence type="ECO:0000256" key="6">
    <source>
        <dbReference type="RuleBase" id="RU003856"/>
    </source>
</evidence>
<dbReference type="Pfam" id="PF00228">
    <property type="entry name" value="Bowman-Birk_leg"/>
    <property type="match status" value="2"/>
</dbReference>
<keyword evidence="3 6" id="KW-0722">Serine protease inhibitor</keyword>
<dbReference type="AlphaFoldDB" id="A0A4D6NIA1"/>
<feature type="disulfide bond" evidence="5">
    <location>
        <begin position="93"/>
        <end position="108"/>
    </location>
</feature>
<dbReference type="GO" id="GO:0005576">
    <property type="term" value="C:extracellular region"/>
    <property type="evidence" value="ECO:0007669"/>
    <property type="project" value="InterPro"/>
</dbReference>
<keyword evidence="4 5" id="KW-1015">Disulfide bond</keyword>
<keyword evidence="10" id="KW-1185">Reference proteome</keyword>
<feature type="disulfide bond" evidence="5">
    <location>
        <begin position="65"/>
        <end position="119"/>
    </location>
</feature>
<feature type="disulfide bond" evidence="5">
    <location>
        <begin position="69"/>
        <end position="115"/>
    </location>
</feature>
<evidence type="ECO:0000259" key="8">
    <source>
        <dbReference type="SMART" id="SM00269"/>
    </source>
</evidence>
<comment type="similarity">
    <text evidence="1 6">Belongs to the Bowman-Birk serine protease inhibitor family.</text>
</comment>
<proteinExistence type="inferred from homology"/>
<organism evidence="9 10">
    <name type="scientific">Vigna unguiculata</name>
    <name type="common">Cowpea</name>
    <dbReference type="NCBI Taxonomy" id="3917"/>
    <lineage>
        <taxon>Eukaryota</taxon>
        <taxon>Viridiplantae</taxon>
        <taxon>Streptophyta</taxon>
        <taxon>Embryophyta</taxon>
        <taxon>Tracheophyta</taxon>
        <taxon>Spermatophyta</taxon>
        <taxon>Magnoliopsida</taxon>
        <taxon>eudicotyledons</taxon>
        <taxon>Gunneridae</taxon>
        <taxon>Pentapetalae</taxon>
        <taxon>rosids</taxon>
        <taxon>fabids</taxon>
        <taxon>Fabales</taxon>
        <taxon>Fabaceae</taxon>
        <taxon>Papilionoideae</taxon>
        <taxon>50 kb inversion clade</taxon>
        <taxon>NPAAA clade</taxon>
        <taxon>indigoferoid/millettioid clade</taxon>
        <taxon>Phaseoleae</taxon>
        <taxon>Vigna</taxon>
    </lineage>
</organism>
<evidence type="ECO:0000256" key="7">
    <source>
        <dbReference type="SAM" id="MobiDB-lite"/>
    </source>
</evidence>
<sequence length="123" mass="13572">MRIHSEDKENLSVLGAERESESNAEVESNDEVFSAVDARFDPTSFITQVLPKSGENYVKSTSTACCDLCVCTRSIPPQCRCLDIVENSCHSACDYCICATSEPPMCRCMDQNSFCYPSCSSNQ</sequence>